<evidence type="ECO:0000256" key="1">
    <source>
        <dbReference type="SAM" id="SignalP"/>
    </source>
</evidence>
<dbReference type="EMBL" id="JACIJC010000004">
    <property type="protein sequence ID" value="MBB5686365.1"/>
    <property type="molecule type" value="Genomic_DNA"/>
</dbReference>
<dbReference type="PANTHER" id="PTHR46825:SF9">
    <property type="entry name" value="BETA-LACTAMASE-RELATED DOMAIN-CONTAINING PROTEIN"/>
    <property type="match status" value="1"/>
</dbReference>
<dbReference type="RefSeq" id="WP_184018746.1">
    <property type="nucleotide sequence ID" value="NZ_JACIJC010000004.1"/>
</dbReference>
<protein>
    <submittedName>
        <fullName evidence="3">CubicO group peptidase (Beta-lactamase class C family)</fullName>
    </submittedName>
</protein>
<accession>A0A7W9AIQ2</accession>
<sequence length="503" mass="55292">MMMLIRRLTMALAAFSLLATPAHLWAARPDARVLADIEHIFAQWRTDAHVPGLVYGIVADGELVALKTMGVLEKASNRPVKEDSLFRIASMSKAFTALAILKLRDEGKLSLDALAETYVPEMRDWKYPTSDSRKIRVRDLLHHSAGLVTDDPWGDRQQPLSEAEFTRILKAGVPFSRAPGMAMEYANFGYATLGRIITNVSGTRYQDYIRETLLLPLGMSATGYDISQSPADRRALGYRWQDDQWVREPDMADGVFGAMGGIQTDAKDYARWIAFLLSAWPPRDDADPGPVARATVREIVEGSNFVHAIQRSSEVNPTPCRTARAYGMAWRVLDDCDLGLILTHGGGYPGYGSNVLLLPDKGVGIFVFTNRTYAGPSAPAMKAALALNATEAFPDRAVPVSRHVADGYAIAQSIWAAGDVLAVRNRLAMNFLMDRDAAHWKNDLTRLKEEVGRCATRGSVTAQSAMEGGFEWTCERGRIAGHFLLAPSNAPTLQALTLEIVRP</sequence>
<dbReference type="PANTHER" id="PTHR46825">
    <property type="entry name" value="D-ALANYL-D-ALANINE-CARBOXYPEPTIDASE/ENDOPEPTIDASE AMPH"/>
    <property type="match status" value="1"/>
</dbReference>
<dbReference type="Pfam" id="PF00144">
    <property type="entry name" value="Beta-lactamase"/>
    <property type="match status" value="1"/>
</dbReference>
<dbReference type="InterPro" id="IPR050491">
    <property type="entry name" value="AmpC-like"/>
</dbReference>
<evidence type="ECO:0000313" key="4">
    <source>
        <dbReference type="Proteomes" id="UP000549617"/>
    </source>
</evidence>
<comment type="caution">
    <text evidence="3">The sequence shown here is derived from an EMBL/GenBank/DDBJ whole genome shotgun (WGS) entry which is preliminary data.</text>
</comment>
<gene>
    <name evidence="3" type="ORF">FHS49_002389</name>
</gene>
<keyword evidence="4" id="KW-1185">Reference proteome</keyword>
<dbReference type="InterPro" id="IPR001466">
    <property type="entry name" value="Beta-lactam-related"/>
</dbReference>
<dbReference type="InterPro" id="IPR012338">
    <property type="entry name" value="Beta-lactam/transpept-like"/>
</dbReference>
<reference evidence="3 4" key="1">
    <citation type="submission" date="2020-08" db="EMBL/GenBank/DDBJ databases">
        <title>Genomic Encyclopedia of Type Strains, Phase IV (KMG-IV): sequencing the most valuable type-strain genomes for metagenomic binning, comparative biology and taxonomic classification.</title>
        <authorList>
            <person name="Goeker M."/>
        </authorList>
    </citation>
    <scope>NUCLEOTIDE SEQUENCE [LARGE SCALE GENOMIC DNA]</scope>
    <source>
        <strain evidence="3 4">DSM 25079</strain>
    </source>
</reference>
<feature type="chain" id="PRO_5030518024" evidence="1">
    <location>
        <begin position="27"/>
        <end position="503"/>
    </location>
</feature>
<name>A0A7W9AIQ2_9SPHN</name>
<dbReference type="Proteomes" id="UP000549617">
    <property type="component" value="Unassembled WGS sequence"/>
</dbReference>
<dbReference type="AlphaFoldDB" id="A0A7W9AIQ2"/>
<proteinExistence type="predicted"/>
<evidence type="ECO:0000313" key="3">
    <source>
        <dbReference type="EMBL" id="MBB5686365.1"/>
    </source>
</evidence>
<feature type="signal peptide" evidence="1">
    <location>
        <begin position="1"/>
        <end position="26"/>
    </location>
</feature>
<organism evidence="3 4">
    <name type="scientific">Sphingobium boeckii</name>
    <dbReference type="NCBI Taxonomy" id="1082345"/>
    <lineage>
        <taxon>Bacteria</taxon>
        <taxon>Pseudomonadati</taxon>
        <taxon>Pseudomonadota</taxon>
        <taxon>Alphaproteobacteria</taxon>
        <taxon>Sphingomonadales</taxon>
        <taxon>Sphingomonadaceae</taxon>
        <taxon>Sphingobium</taxon>
    </lineage>
</organism>
<keyword evidence="1" id="KW-0732">Signal</keyword>
<evidence type="ECO:0000259" key="2">
    <source>
        <dbReference type="Pfam" id="PF00144"/>
    </source>
</evidence>
<dbReference type="SUPFAM" id="SSF56601">
    <property type="entry name" value="beta-lactamase/transpeptidase-like"/>
    <property type="match status" value="1"/>
</dbReference>
<feature type="domain" description="Beta-lactamase-related" evidence="2">
    <location>
        <begin position="39"/>
        <end position="387"/>
    </location>
</feature>
<dbReference type="Gene3D" id="3.40.710.10">
    <property type="entry name" value="DD-peptidase/beta-lactamase superfamily"/>
    <property type="match status" value="1"/>
</dbReference>